<gene>
    <name evidence="1" type="ORF">EAS64_24880</name>
</gene>
<dbReference type="AlphaFoldDB" id="A0A6P2C291"/>
<name>A0A6P2C291_9ACTN</name>
<organism evidence="1 2">
    <name type="scientific">Trebonia kvetii</name>
    <dbReference type="NCBI Taxonomy" id="2480626"/>
    <lineage>
        <taxon>Bacteria</taxon>
        <taxon>Bacillati</taxon>
        <taxon>Actinomycetota</taxon>
        <taxon>Actinomycetes</taxon>
        <taxon>Streptosporangiales</taxon>
        <taxon>Treboniaceae</taxon>
        <taxon>Trebonia</taxon>
    </lineage>
</organism>
<comment type="caution">
    <text evidence="1">The sequence shown here is derived from an EMBL/GenBank/DDBJ whole genome shotgun (WGS) entry which is preliminary data.</text>
</comment>
<dbReference type="Pfam" id="PF08734">
    <property type="entry name" value="GYD"/>
    <property type="match status" value="1"/>
</dbReference>
<dbReference type="RefSeq" id="WP_145856530.1">
    <property type="nucleotide sequence ID" value="NZ_RPFW01000004.1"/>
</dbReference>
<accession>A0A6P2C291</accession>
<evidence type="ECO:0000313" key="1">
    <source>
        <dbReference type="EMBL" id="TVZ03603.1"/>
    </source>
</evidence>
<dbReference type="Proteomes" id="UP000460272">
    <property type="component" value="Unassembled WGS sequence"/>
</dbReference>
<reference evidence="1 2" key="1">
    <citation type="submission" date="2018-11" db="EMBL/GenBank/DDBJ databases">
        <title>Trebonia kvetii gen.nov., sp.nov., a novel acidophilic actinobacterium, and proposal of the new actinobacterial family Treboniaceae fam. nov.</title>
        <authorList>
            <person name="Rapoport D."/>
            <person name="Sagova-Mareckova M."/>
            <person name="Sedlacek I."/>
            <person name="Provaznik J."/>
            <person name="Kralova S."/>
            <person name="Pavlinic D."/>
            <person name="Benes V."/>
            <person name="Kopecky J."/>
        </authorList>
    </citation>
    <scope>NUCLEOTIDE SEQUENCE [LARGE SCALE GENOMIC DNA]</scope>
    <source>
        <strain evidence="1 2">15Tr583</strain>
    </source>
</reference>
<sequence>MALFMYQASYTAKSLAAQLKEPQDPVDVIRPTLEEVGAKMLVAGFPFGEYDLLIVYEAPDEMTAASVAMAVGAAGEVRAGKTTRLLSGQEWLDSLRKRKIIKPRKAR</sequence>
<proteinExistence type="predicted"/>
<dbReference type="OrthoDB" id="165683at2"/>
<evidence type="ECO:0000313" key="2">
    <source>
        <dbReference type="Proteomes" id="UP000460272"/>
    </source>
</evidence>
<dbReference type="InterPro" id="IPR014845">
    <property type="entry name" value="GYD/TTHA1554"/>
</dbReference>
<keyword evidence="2" id="KW-1185">Reference proteome</keyword>
<protein>
    <submittedName>
        <fullName evidence="1">GYD domain-containing protein</fullName>
    </submittedName>
</protein>
<dbReference type="EMBL" id="RPFW01000004">
    <property type="protein sequence ID" value="TVZ03603.1"/>
    <property type="molecule type" value="Genomic_DNA"/>
</dbReference>